<dbReference type="Gene3D" id="3.40.720.10">
    <property type="entry name" value="Alkaline Phosphatase, subunit A"/>
    <property type="match status" value="1"/>
</dbReference>
<dbReference type="CDD" id="cd16023">
    <property type="entry name" value="GPI_EPT_3"/>
    <property type="match status" value="1"/>
</dbReference>
<feature type="transmembrane region" description="Helical" evidence="12">
    <location>
        <begin position="719"/>
        <end position="738"/>
    </location>
</feature>
<comment type="caution">
    <text evidence="14">The sequence shown here is derived from an EMBL/GenBank/DDBJ whole genome shotgun (WGS) entry which is preliminary data.</text>
</comment>
<comment type="subcellular location">
    <subcellularLocation>
        <location evidence="1">Endoplasmic reticulum membrane</location>
        <topology evidence="1">Multi-pass membrane protein</topology>
    </subcellularLocation>
</comment>
<evidence type="ECO:0000256" key="3">
    <source>
        <dbReference type="ARBA" id="ARBA00008695"/>
    </source>
</evidence>
<evidence type="ECO:0000256" key="12">
    <source>
        <dbReference type="SAM" id="Phobius"/>
    </source>
</evidence>
<comment type="pathway">
    <text evidence="2">Glycolipid biosynthesis; glycosylphosphatidylinositol-anchor biosynthesis.</text>
</comment>
<evidence type="ECO:0000256" key="1">
    <source>
        <dbReference type="ARBA" id="ARBA00004477"/>
    </source>
</evidence>
<feature type="transmembrane region" description="Helical" evidence="12">
    <location>
        <begin position="921"/>
        <end position="942"/>
    </location>
</feature>
<dbReference type="InterPro" id="IPR002591">
    <property type="entry name" value="Phosphodiest/P_Trfase"/>
</dbReference>
<name>A0AAV0BKS5_PHAPC</name>
<feature type="transmembrane region" description="Helical" evidence="12">
    <location>
        <begin position="687"/>
        <end position="707"/>
    </location>
</feature>
<feature type="transmembrane region" description="Helical" evidence="12">
    <location>
        <begin position="1048"/>
        <end position="1073"/>
    </location>
</feature>
<dbReference type="InterPro" id="IPR039524">
    <property type="entry name" value="PIGO/GPI13"/>
</dbReference>
<keyword evidence="9 12" id="KW-0472">Membrane</keyword>
<evidence type="ECO:0000313" key="14">
    <source>
        <dbReference type="EMBL" id="CAH7686748.1"/>
    </source>
</evidence>
<evidence type="ECO:0000256" key="6">
    <source>
        <dbReference type="ARBA" id="ARBA00022692"/>
    </source>
</evidence>
<dbReference type="AlphaFoldDB" id="A0AAV0BKS5"/>
<evidence type="ECO:0000256" key="11">
    <source>
        <dbReference type="SAM" id="MobiDB-lite"/>
    </source>
</evidence>
<feature type="transmembrane region" description="Helical" evidence="12">
    <location>
        <begin position="478"/>
        <end position="505"/>
    </location>
</feature>
<keyword evidence="15" id="KW-1185">Reference proteome</keyword>
<dbReference type="InterPro" id="IPR037675">
    <property type="entry name" value="PIG-O_N"/>
</dbReference>
<evidence type="ECO:0000313" key="15">
    <source>
        <dbReference type="Proteomes" id="UP001153365"/>
    </source>
</evidence>
<feature type="transmembrane region" description="Helical" evidence="12">
    <location>
        <begin position="962"/>
        <end position="987"/>
    </location>
</feature>
<keyword evidence="6 12" id="KW-0812">Transmembrane</keyword>
<organism evidence="14 15">
    <name type="scientific">Phakopsora pachyrhizi</name>
    <name type="common">Asian soybean rust disease fungus</name>
    <dbReference type="NCBI Taxonomy" id="170000"/>
    <lineage>
        <taxon>Eukaryota</taxon>
        <taxon>Fungi</taxon>
        <taxon>Dikarya</taxon>
        <taxon>Basidiomycota</taxon>
        <taxon>Pucciniomycotina</taxon>
        <taxon>Pucciniomycetes</taxon>
        <taxon>Pucciniales</taxon>
        <taxon>Phakopsoraceae</taxon>
        <taxon>Phakopsora</taxon>
    </lineage>
</organism>
<feature type="transmembrane region" description="Helical" evidence="12">
    <location>
        <begin position="812"/>
        <end position="837"/>
    </location>
</feature>
<dbReference type="InterPro" id="IPR045687">
    <property type="entry name" value="PIGG/GPI7_C"/>
</dbReference>
<evidence type="ECO:0000256" key="2">
    <source>
        <dbReference type="ARBA" id="ARBA00004687"/>
    </source>
</evidence>
<dbReference type="Pfam" id="PF01663">
    <property type="entry name" value="Phosphodiest"/>
    <property type="match status" value="1"/>
</dbReference>
<feature type="compositionally biased region" description="Basic and acidic residues" evidence="11">
    <location>
        <begin position="893"/>
        <end position="910"/>
    </location>
</feature>
<feature type="transmembrane region" description="Helical" evidence="12">
    <location>
        <begin position="843"/>
        <end position="861"/>
    </location>
</feature>
<dbReference type="GO" id="GO:0005789">
    <property type="term" value="C:endoplasmic reticulum membrane"/>
    <property type="evidence" value="ECO:0007669"/>
    <property type="project" value="UniProtKB-SubCell"/>
</dbReference>
<dbReference type="Proteomes" id="UP001153365">
    <property type="component" value="Unassembled WGS sequence"/>
</dbReference>
<dbReference type="GO" id="GO:0051377">
    <property type="term" value="F:mannose-ethanolamine phosphotransferase activity"/>
    <property type="evidence" value="ECO:0007669"/>
    <property type="project" value="InterPro"/>
</dbReference>
<dbReference type="SUPFAM" id="SSF53649">
    <property type="entry name" value="Alkaline phosphatase-like"/>
    <property type="match status" value="1"/>
</dbReference>
<feature type="transmembrane region" description="Helical" evidence="12">
    <location>
        <begin position="1017"/>
        <end position="1036"/>
    </location>
</feature>
<comment type="similarity">
    <text evidence="3">Belongs to the PIGG/PIGN/PIGO family. PIGO subfamily.</text>
</comment>
<feature type="transmembrane region" description="Helical" evidence="12">
    <location>
        <begin position="643"/>
        <end position="660"/>
    </location>
</feature>
<accession>A0AAV0BKS5</accession>
<evidence type="ECO:0000256" key="7">
    <source>
        <dbReference type="ARBA" id="ARBA00022824"/>
    </source>
</evidence>
<keyword evidence="4" id="KW-0337">GPI-anchor biosynthesis</keyword>
<evidence type="ECO:0000256" key="10">
    <source>
        <dbReference type="ARBA" id="ARBA00023180"/>
    </source>
</evidence>
<feature type="transmembrane region" description="Helical" evidence="12">
    <location>
        <begin position="614"/>
        <end position="631"/>
    </location>
</feature>
<dbReference type="InterPro" id="IPR017850">
    <property type="entry name" value="Alkaline_phosphatase_core_sf"/>
</dbReference>
<evidence type="ECO:0000256" key="8">
    <source>
        <dbReference type="ARBA" id="ARBA00022989"/>
    </source>
</evidence>
<dbReference type="Pfam" id="PF19316">
    <property type="entry name" value="PIGO_PIGG"/>
    <property type="match status" value="1"/>
</dbReference>
<keyword evidence="7" id="KW-0256">Endoplasmic reticulum</keyword>
<evidence type="ECO:0000256" key="4">
    <source>
        <dbReference type="ARBA" id="ARBA00022502"/>
    </source>
</evidence>
<dbReference type="GO" id="GO:0006506">
    <property type="term" value="P:GPI anchor biosynthetic process"/>
    <property type="evidence" value="ECO:0007669"/>
    <property type="project" value="UniProtKB-KW"/>
</dbReference>
<evidence type="ECO:0000256" key="9">
    <source>
        <dbReference type="ARBA" id="ARBA00023136"/>
    </source>
</evidence>
<feature type="transmembrane region" description="Helical" evidence="12">
    <location>
        <begin position="758"/>
        <end position="783"/>
    </location>
</feature>
<feature type="region of interest" description="Disordered" evidence="11">
    <location>
        <begin position="889"/>
        <end position="910"/>
    </location>
</feature>
<keyword evidence="5" id="KW-0808">Transferase</keyword>
<gene>
    <name evidence="14" type="ORF">PPACK8108_LOCUS21448</name>
</gene>
<dbReference type="PANTHER" id="PTHR23071:SF1">
    <property type="entry name" value="GPI ETHANOLAMINE PHOSPHATE TRANSFERASE 3"/>
    <property type="match status" value="1"/>
</dbReference>
<evidence type="ECO:0000256" key="5">
    <source>
        <dbReference type="ARBA" id="ARBA00022679"/>
    </source>
</evidence>
<evidence type="ECO:0000259" key="13">
    <source>
        <dbReference type="Pfam" id="PF19316"/>
    </source>
</evidence>
<dbReference type="PANTHER" id="PTHR23071">
    <property type="entry name" value="PHOSPHATIDYLINOSITOL GLYCAN"/>
    <property type="match status" value="1"/>
</dbReference>
<proteinExistence type="inferred from homology"/>
<sequence>MITGLHLTSIYIFTRGFLLNRTILTDQTFHDQISYLVEPTHRRAIVILIDALRHDFILPPSNLTITPKDGFLISLPGRLSSESPLNSRLYHLVADPPTTTLQRLKAITTGTLPTFIDLGSNFDSTQSTIQEDSWIHQLYNSKRVIGFAGDDTWINLFGLRSSNLSTGLLDNELSLGFESFNVEDLDTVDRGVEDHLFKILGIDQQPDQNGSSRQPYKKQWDVLIGHLLGLDHAGHRFGASHPTISSKLDQYDRLLERLVSNLDDDTLLVVLGDHGMDSKGDHGGDSFLEVSTALWLYSKTRTLSDLRVDELPDWILDNQRDYLISPPDSTSVLRSRTVSQIDLVPTLSLLLGLPIPFSNLGMIIPELFYRSSLTVGSTPSEQHGQVSSSNHRKPPKVLDPTETLLLSTETNSLQLLRFLETYAGGPDSPGSNDFSNHIGVLRSSYKSAHQLYRDNQYAQSFKIHRSFGTSLLSISRKIWASFAPGLMFVGIMILILSLISSLKVLDRLRSTTFGPQAPIRSLIDSGLRKGLIGTFSGLLIFGLKIFGYMNLLQHALSGTAFGICFGLITHTDRSFPAEGTLRLFNPGQIFRLLPLLLHALALGSNSYTVWENQVVVYLISATVLIPVMIRSFSAPQKRLRNRLIMFSALFGICVRLISLSKICREEQYRWCSVTFYADSTSSTAPSWVVSLLIPVAICLPIGLAWFLGISDSYRGAASIYFGTGLRLALLCGVQYWISDFIISQGDLSLKPSLKFTGAWVKTLVARIDIAICLVGLVGLWYILPLCIDVEREEEADKGKMEEMSNVSKKPKVYVIGFANAYGSSYLMYLSAGFGLIFLVNQPMGELTISIGLIAILSLVEIHDSLNDARSIDRSFQAAVEAVAAGKPLPGDSLRAKTGTDGEEAERKKDPIFDRSGRHTDFLTISGLGLLSYVLFFGTGHQATLPSIQWKTGFIGISTAHQLWSALMIGLNTFGGFVLVSLSVPLLGAWNLSPILGRGGRVSLTTEVLEGSIKLMNYHAVLGLSSMLSCSILRRHLMVWKIFAPRFMMASLVIVVVDLVICFLSVGWGLSLLVHKVKRNFGTESF</sequence>
<reference evidence="14" key="1">
    <citation type="submission" date="2022-06" db="EMBL/GenBank/DDBJ databases">
        <authorList>
            <consortium name="SYNGENTA / RWTH Aachen University"/>
        </authorList>
    </citation>
    <scope>NUCLEOTIDE SEQUENCE</scope>
</reference>
<protein>
    <recommendedName>
        <fullName evidence="13">GPI ethanolamine phosphate transferase 2 C-terminal domain-containing protein</fullName>
    </recommendedName>
</protein>
<keyword evidence="10" id="KW-0325">Glycoprotein</keyword>
<dbReference type="EMBL" id="CALTRL010005812">
    <property type="protein sequence ID" value="CAH7686748.1"/>
    <property type="molecule type" value="Genomic_DNA"/>
</dbReference>
<keyword evidence="8 12" id="KW-1133">Transmembrane helix</keyword>
<feature type="domain" description="GPI ethanolamine phosphate transferase 2 C-terminal" evidence="13">
    <location>
        <begin position="923"/>
        <end position="1062"/>
    </location>
</feature>
<feature type="transmembrane region" description="Helical" evidence="12">
    <location>
        <begin position="526"/>
        <end position="545"/>
    </location>
</feature>